<organism evidence="2">
    <name type="scientific">marine sediment metagenome</name>
    <dbReference type="NCBI Taxonomy" id="412755"/>
    <lineage>
        <taxon>unclassified sequences</taxon>
        <taxon>metagenomes</taxon>
        <taxon>ecological metagenomes</taxon>
    </lineage>
</organism>
<gene>
    <name evidence="2" type="ORF">LCGC14_1288410</name>
</gene>
<comment type="caution">
    <text evidence="2">The sequence shown here is derived from an EMBL/GenBank/DDBJ whole genome shotgun (WGS) entry which is preliminary data.</text>
</comment>
<evidence type="ECO:0000313" key="2">
    <source>
        <dbReference type="EMBL" id="KKM85504.1"/>
    </source>
</evidence>
<feature type="domain" description="Thioredoxin-like fold" evidence="1">
    <location>
        <begin position="6"/>
        <end position="80"/>
    </location>
</feature>
<dbReference type="InterPro" id="IPR036249">
    <property type="entry name" value="Thioredoxin-like_sf"/>
</dbReference>
<dbReference type="EMBL" id="LAZR01007399">
    <property type="protein sequence ID" value="KKM85504.1"/>
    <property type="molecule type" value="Genomic_DNA"/>
</dbReference>
<protein>
    <recommendedName>
        <fullName evidence="1">Thioredoxin-like fold domain-containing protein</fullName>
    </recommendedName>
</protein>
<proteinExistence type="predicted"/>
<sequence length="88" mass="9271">MSTKRKIEVFSAGCPVCTETVEMINHIACPSCEVSILDMNKPEVAEKARSLGIRSVPAVVIDGKLANCCSGRGPDEATLRAAGLGRPI</sequence>
<dbReference type="InterPro" id="IPR012336">
    <property type="entry name" value="Thioredoxin-like_fold"/>
</dbReference>
<reference evidence="2" key="1">
    <citation type="journal article" date="2015" name="Nature">
        <title>Complex archaea that bridge the gap between prokaryotes and eukaryotes.</title>
        <authorList>
            <person name="Spang A."/>
            <person name="Saw J.H."/>
            <person name="Jorgensen S.L."/>
            <person name="Zaremba-Niedzwiedzka K."/>
            <person name="Martijn J."/>
            <person name="Lind A.E."/>
            <person name="van Eijk R."/>
            <person name="Schleper C."/>
            <person name="Guy L."/>
            <person name="Ettema T.J."/>
        </authorList>
    </citation>
    <scope>NUCLEOTIDE SEQUENCE</scope>
</reference>
<dbReference type="SUPFAM" id="SSF52833">
    <property type="entry name" value="Thioredoxin-like"/>
    <property type="match status" value="1"/>
</dbReference>
<dbReference type="Pfam" id="PF13192">
    <property type="entry name" value="Thioredoxin_3"/>
    <property type="match status" value="1"/>
</dbReference>
<accession>A0A0F9KT80</accession>
<dbReference type="Gene3D" id="3.40.30.10">
    <property type="entry name" value="Glutaredoxin"/>
    <property type="match status" value="1"/>
</dbReference>
<name>A0A0F9KT80_9ZZZZ</name>
<evidence type="ECO:0000259" key="1">
    <source>
        <dbReference type="Pfam" id="PF13192"/>
    </source>
</evidence>
<dbReference type="AlphaFoldDB" id="A0A0F9KT80"/>